<evidence type="ECO:0000313" key="1">
    <source>
        <dbReference type="EMBL" id="GHF01996.1"/>
    </source>
</evidence>
<comment type="caution">
    <text evidence="1">The sequence shown here is derived from an EMBL/GenBank/DDBJ whole genome shotgun (WGS) entry which is preliminary data.</text>
</comment>
<protein>
    <submittedName>
        <fullName evidence="1">Uncharacterized protein</fullName>
    </submittedName>
</protein>
<keyword evidence="2" id="KW-1185">Reference proteome</keyword>
<reference evidence="2" key="1">
    <citation type="journal article" date="2019" name="Int. J. Syst. Evol. Microbiol.">
        <title>The Global Catalogue of Microorganisms (GCM) 10K type strain sequencing project: providing services to taxonomists for standard genome sequencing and annotation.</title>
        <authorList>
            <consortium name="The Broad Institute Genomics Platform"/>
            <consortium name="The Broad Institute Genome Sequencing Center for Infectious Disease"/>
            <person name="Wu L."/>
            <person name="Ma J."/>
        </authorList>
    </citation>
    <scope>NUCLEOTIDE SEQUENCE [LARGE SCALE GENOMIC DNA]</scope>
    <source>
        <strain evidence="2">CGMCC 1.15922</strain>
    </source>
</reference>
<sequence length="56" mass="6498">MNINTIINEDGHIMLIMARRIERYFEVSEQIPCADEAEEFYQAHNGRMQLSIAGEV</sequence>
<proteinExistence type="predicted"/>
<accession>A0ABQ3J5B3</accession>
<dbReference type="Proteomes" id="UP000626370">
    <property type="component" value="Unassembled WGS sequence"/>
</dbReference>
<name>A0ABQ3J5B3_9GAMM</name>
<dbReference type="EMBL" id="BNAH01000018">
    <property type="protein sequence ID" value="GHF01996.1"/>
    <property type="molecule type" value="Genomic_DNA"/>
</dbReference>
<organism evidence="1 2">
    <name type="scientific">Thalassotalea profundi</name>
    <dbReference type="NCBI Taxonomy" id="2036687"/>
    <lineage>
        <taxon>Bacteria</taxon>
        <taxon>Pseudomonadati</taxon>
        <taxon>Pseudomonadota</taxon>
        <taxon>Gammaproteobacteria</taxon>
        <taxon>Alteromonadales</taxon>
        <taxon>Colwelliaceae</taxon>
        <taxon>Thalassotalea</taxon>
    </lineage>
</organism>
<evidence type="ECO:0000313" key="2">
    <source>
        <dbReference type="Proteomes" id="UP000626370"/>
    </source>
</evidence>
<gene>
    <name evidence="1" type="ORF">GCM10011501_34260</name>
</gene>